<keyword evidence="6" id="KW-1185">Reference proteome</keyword>
<dbReference type="InterPro" id="IPR050432">
    <property type="entry name" value="FAD-linked_Oxidoreductases_BP"/>
</dbReference>
<dbReference type="PANTHER" id="PTHR13878">
    <property type="entry name" value="GULONOLACTONE OXIDASE"/>
    <property type="match status" value="1"/>
</dbReference>
<dbReference type="EMBL" id="FJOG01000071">
    <property type="protein sequence ID" value="CZR69468.1"/>
    <property type="molecule type" value="Genomic_DNA"/>
</dbReference>
<dbReference type="InterPro" id="IPR016166">
    <property type="entry name" value="FAD-bd_PCMH"/>
</dbReference>
<dbReference type="Proteomes" id="UP000184330">
    <property type="component" value="Unassembled WGS sequence"/>
</dbReference>
<evidence type="ECO:0000313" key="6">
    <source>
        <dbReference type="Proteomes" id="UP000184330"/>
    </source>
</evidence>
<dbReference type="PANTHER" id="PTHR13878:SF91">
    <property type="entry name" value="FAD BINDING DOMAIN PROTEIN (AFU_ORTHOLOGUE AFUA_6G12070)-RELATED"/>
    <property type="match status" value="1"/>
</dbReference>
<dbReference type="STRING" id="576137.A0A1L7XWU2"/>
<dbReference type="AlphaFoldDB" id="A0A1L7XWU2"/>
<dbReference type="OrthoDB" id="9983560at2759"/>
<dbReference type="Gene3D" id="3.30.465.10">
    <property type="match status" value="2"/>
</dbReference>
<dbReference type="GO" id="GO:0016491">
    <property type="term" value="F:oxidoreductase activity"/>
    <property type="evidence" value="ECO:0007669"/>
    <property type="project" value="UniProtKB-KW"/>
</dbReference>
<dbReference type="InterPro" id="IPR036318">
    <property type="entry name" value="FAD-bd_PCMH-like_sf"/>
</dbReference>
<evidence type="ECO:0000259" key="4">
    <source>
        <dbReference type="PROSITE" id="PS51387"/>
    </source>
</evidence>
<feature type="signal peptide" evidence="3">
    <location>
        <begin position="1"/>
        <end position="21"/>
    </location>
</feature>
<dbReference type="GO" id="GO:0071949">
    <property type="term" value="F:FAD binding"/>
    <property type="evidence" value="ECO:0007669"/>
    <property type="project" value="InterPro"/>
</dbReference>
<feature type="chain" id="PRO_5012521494" evidence="3">
    <location>
        <begin position="22"/>
        <end position="564"/>
    </location>
</feature>
<evidence type="ECO:0000256" key="3">
    <source>
        <dbReference type="SAM" id="SignalP"/>
    </source>
</evidence>
<evidence type="ECO:0000256" key="2">
    <source>
        <dbReference type="ARBA" id="ARBA00023002"/>
    </source>
</evidence>
<dbReference type="InterPro" id="IPR016169">
    <property type="entry name" value="FAD-bd_PCMH_sub2"/>
</dbReference>
<keyword evidence="2" id="KW-0560">Oxidoreductase</keyword>
<dbReference type="Pfam" id="PF08031">
    <property type="entry name" value="BBE"/>
    <property type="match status" value="1"/>
</dbReference>
<comment type="similarity">
    <text evidence="1">Belongs to the oxygen-dependent FAD-linked oxidoreductase family.</text>
</comment>
<evidence type="ECO:0000256" key="1">
    <source>
        <dbReference type="ARBA" id="ARBA00005466"/>
    </source>
</evidence>
<dbReference type="Pfam" id="PF01565">
    <property type="entry name" value="FAD_binding_4"/>
    <property type="match status" value="1"/>
</dbReference>
<dbReference type="InterPro" id="IPR006094">
    <property type="entry name" value="Oxid_FAD_bind_N"/>
</dbReference>
<protein>
    <submittedName>
        <fullName evidence="5">Probable isoamyl alcohol oxidase</fullName>
    </submittedName>
</protein>
<sequence>MRYTAVVAALVGVQTFVPVAASRCHCLPGDTCWPAASQWSALNATVNGRLVATIPIGTPCHDPNYDEVACAALQSNWTLPQLHLASSSSVMQTYFANQSCDPFTPQSQACVLGNYVTYAVNVSSTSDVVAALSFAQKNNVRTVIRNTGHDYFGRSTGAGGLSIWTHHLKDIEFLNYSSSAYTGPAAKVGAGVIGAEALAAAHANNYVIVTGECPTVGIAGGYTQGGGHSALSTSFGLGADQTLEFQVVTALGKVVTASASQNSDLYWALSGGGGGTYGVVISMTVKVHPEATVGGASLQMAAAYTTQEKFDQAVSQFHAMLPNMTDHGAMVVYEFNNAVFVIDPITVYNSTAAYVRDTILAPFMAVLADLGIPSSVAYTELSYYDHYNTYMGPLPYGNIGVGEYQYGSRLIPRSVLENDNAALQAALQNLTAHGVFAVGSSASYAKPAGVNNSVLPAWRETTVHMQLGTPWNETAPWADMVAAQIQMTNEFVEQLEAVTPGSGAYINEADFRQPNWQETFFGANYATLLAIKRKWDPNSMFYGLRTVGSDIWTIANDGRMCTSV</sequence>
<feature type="domain" description="FAD-binding PCMH-type" evidence="4">
    <location>
        <begin position="111"/>
        <end position="290"/>
    </location>
</feature>
<organism evidence="5 6">
    <name type="scientific">Phialocephala subalpina</name>
    <dbReference type="NCBI Taxonomy" id="576137"/>
    <lineage>
        <taxon>Eukaryota</taxon>
        <taxon>Fungi</taxon>
        <taxon>Dikarya</taxon>
        <taxon>Ascomycota</taxon>
        <taxon>Pezizomycotina</taxon>
        <taxon>Leotiomycetes</taxon>
        <taxon>Helotiales</taxon>
        <taxon>Mollisiaceae</taxon>
        <taxon>Phialocephala</taxon>
        <taxon>Phialocephala fortinii species complex</taxon>
    </lineage>
</organism>
<name>A0A1L7XWU2_9HELO</name>
<dbReference type="InterPro" id="IPR012951">
    <property type="entry name" value="BBE"/>
</dbReference>
<accession>A0A1L7XWU2</accession>
<reference evidence="5 6" key="1">
    <citation type="submission" date="2016-03" db="EMBL/GenBank/DDBJ databases">
        <authorList>
            <person name="Ploux O."/>
        </authorList>
    </citation>
    <scope>NUCLEOTIDE SEQUENCE [LARGE SCALE GENOMIC DNA]</scope>
    <source>
        <strain evidence="5 6">UAMH 11012</strain>
    </source>
</reference>
<dbReference type="SUPFAM" id="SSF56176">
    <property type="entry name" value="FAD-binding/transporter-associated domain-like"/>
    <property type="match status" value="1"/>
</dbReference>
<keyword evidence="3" id="KW-0732">Signal</keyword>
<dbReference type="PROSITE" id="PS51387">
    <property type="entry name" value="FAD_PCMH"/>
    <property type="match status" value="1"/>
</dbReference>
<evidence type="ECO:0000313" key="5">
    <source>
        <dbReference type="EMBL" id="CZR69468.1"/>
    </source>
</evidence>
<proteinExistence type="inferred from homology"/>
<gene>
    <name evidence="5" type="ORF">PAC_19368</name>
</gene>